<comment type="caution">
    <text evidence="4">The sequence shown here is derived from an EMBL/GenBank/DDBJ whole genome shotgun (WGS) entry which is preliminary data.</text>
</comment>
<dbReference type="InterPro" id="IPR036388">
    <property type="entry name" value="WH-like_DNA-bd_sf"/>
</dbReference>
<sequence length="362" mass="39494">MIEDIGYYVGFSFCQGIGPMKFHALISAFGSARDSYNASGTQIKYLLGQRLSEEFIAFRNRFNKEKIINDLIRKKIFPLCIDDPAYPLCLKNISDPPICLYIKGDWNKLQFEKQVTISVVGTRKPTSYGQQVARTLSMGLASRGVLIISGMALGVDTIAHQAALTCNTPTIAVLGCGVDIIYPSVNRQLYFDIIKKGGVILSEFPPGHTVLKGLFVARNRIISGLSKGIVVIEGASDSGALITAKYAANQGRSVFAPPSPITSVMGDAPNILLKQGAVFVTSVDDIFHELNIPLKNIGKVISQINLTDEERGILELMKSEPASIDDMVEKTSFAVQTVLSILSSLELKGIVERQDDGRYQIQ</sequence>
<dbReference type="InterPro" id="IPR011991">
    <property type="entry name" value="ArsR-like_HTH"/>
</dbReference>
<dbReference type="PANTHER" id="PTHR43022:SF1">
    <property type="entry name" value="PROTEIN SMF"/>
    <property type="match status" value="1"/>
</dbReference>
<dbReference type="AlphaFoldDB" id="A0A2M7QCR3"/>
<dbReference type="Pfam" id="PF02481">
    <property type="entry name" value="DNA_processg_A"/>
    <property type="match status" value="1"/>
</dbReference>
<dbReference type="PANTHER" id="PTHR43022">
    <property type="entry name" value="PROTEIN SMF"/>
    <property type="match status" value="1"/>
</dbReference>
<dbReference type="InterPro" id="IPR041614">
    <property type="entry name" value="DprA_WH"/>
</dbReference>
<evidence type="ECO:0000256" key="1">
    <source>
        <dbReference type="ARBA" id="ARBA00006525"/>
    </source>
</evidence>
<dbReference type="Gene3D" id="1.10.10.10">
    <property type="entry name" value="Winged helix-like DNA-binding domain superfamily/Winged helix DNA-binding domain"/>
    <property type="match status" value="1"/>
</dbReference>
<evidence type="ECO:0000259" key="3">
    <source>
        <dbReference type="Pfam" id="PF17782"/>
    </source>
</evidence>
<dbReference type="EMBL" id="PFLF01000059">
    <property type="protein sequence ID" value="PIY69005.1"/>
    <property type="molecule type" value="Genomic_DNA"/>
</dbReference>
<dbReference type="CDD" id="cd00090">
    <property type="entry name" value="HTH_ARSR"/>
    <property type="match status" value="1"/>
</dbReference>
<evidence type="ECO:0000313" key="5">
    <source>
        <dbReference type="Proteomes" id="UP000230108"/>
    </source>
</evidence>
<organism evidence="4 5">
    <name type="scientific">Candidatus Roizmanbacteria bacterium CG_4_10_14_0_8_um_filter_39_9</name>
    <dbReference type="NCBI Taxonomy" id="1974829"/>
    <lineage>
        <taxon>Bacteria</taxon>
        <taxon>Candidatus Roizmaniibacteriota</taxon>
    </lineage>
</organism>
<feature type="domain" description="DprA winged helix" evidence="3">
    <location>
        <begin position="305"/>
        <end position="357"/>
    </location>
</feature>
<dbReference type="SUPFAM" id="SSF102405">
    <property type="entry name" value="MCP/YpsA-like"/>
    <property type="match status" value="1"/>
</dbReference>
<reference evidence="5" key="1">
    <citation type="submission" date="2017-09" db="EMBL/GenBank/DDBJ databases">
        <title>Depth-based differentiation of microbial function through sediment-hosted aquifers and enrichment of novel symbionts in the deep terrestrial subsurface.</title>
        <authorList>
            <person name="Probst A.J."/>
            <person name="Ladd B."/>
            <person name="Jarett J.K."/>
            <person name="Geller-Mcgrath D.E."/>
            <person name="Sieber C.M.K."/>
            <person name="Emerson J.B."/>
            <person name="Anantharaman K."/>
            <person name="Thomas B.C."/>
            <person name="Malmstrom R."/>
            <person name="Stieglmeier M."/>
            <person name="Klingl A."/>
            <person name="Woyke T."/>
            <person name="Ryan C.M."/>
            <person name="Banfield J.F."/>
        </authorList>
    </citation>
    <scope>NUCLEOTIDE SEQUENCE [LARGE SCALE GENOMIC DNA]</scope>
</reference>
<dbReference type="Proteomes" id="UP000230108">
    <property type="component" value="Unassembled WGS sequence"/>
</dbReference>
<evidence type="ECO:0000313" key="4">
    <source>
        <dbReference type="EMBL" id="PIY69005.1"/>
    </source>
</evidence>
<name>A0A2M7QCR3_9BACT</name>
<dbReference type="GO" id="GO:0009294">
    <property type="term" value="P:DNA-mediated transformation"/>
    <property type="evidence" value="ECO:0007669"/>
    <property type="project" value="InterPro"/>
</dbReference>
<dbReference type="NCBIfam" id="TIGR00732">
    <property type="entry name" value="dprA"/>
    <property type="match status" value="1"/>
</dbReference>
<feature type="domain" description="Smf/DprA SLOG" evidence="2">
    <location>
        <begin position="79"/>
        <end position="290"/>
    </location>
</feature>
<protein>
    <submittedName>
        <fullName evidence="4">DNA-protecting protein DprA</fullName>
    </submittedName>
</protein>
<dbReference type="Gene3D" id="3.40.50.450">
    <property type="match status" value="1"/>
</dbReference>
<dbReference type="InterPro" id="IPR003488">
    <property type="entry name" value="DprA"/>
</dbReference>
<evidence type="ECO:0000259" key="2">
    <source>
        <dbReference type="Pfam" id="PF02481"/>
    </source>
</evidence>
<proteinExistence type="inferred from homology"/>
<dbReference type="SUPFAM" id="SSF46785">
    <property type="entry name" value="Winged helix' DNA-binding domain"/>
    <property type="match status" value="1"/>
</dbReference>
<gene>
    <name evidence="4" type="primary">dprA</name>
    <name evidence="4" type="ORF">COY90_02960</name>
</gene>
<dbReference type="Pfam" id="PF17782">
    <property type="entry name" value="WHD_DprA"/>
    <property type="match status" value="1"/>
</dbReference>
<dbReference type="InterPro" id="IPR036390">
    <property type="entry name" value="WH_DNA-bd_sf"/>
</dbReference>
<comment type="similarity">
    <text evidence="1">Belongs to the DprA/Smf family.</text>
</comment>
<dbReference type="InterPro" id="IPR057666">
    <property type="entry name" value="DrpA_SLOG"/>
</dbReference>
<accession>A0A2M7QCR3</accession>